<evidence type="ECO:0000256" key="14">
    <source>
        <dbReference type="ARBA" id="ARBA00057605"/>
    </source>
</evidence>
<evidence type="ECO:0000256" key="13">
    <source>
        <dbReference type="ARBA" id="ARBA00023136"/>
    </source>
</evidence>
<evidence type="ECO:0000256" key="4">
    <source>
        <dbReference type="ARBA" id="ARBA00012483"/>
    </source>
</evidence>
<evidence type="ECO:0000256" key="12">
    <source>
        <dbReference type="ARBA" id="ARBA00022989"/>
    </source>
</evidence>
<feature type="domain" description="RING-type" evidence="21">
    <location>
        <begin position="227"/>
        <end position="269"/>
    </location>
</feature>
<keyword evidence="5" id="KW-0808">Transferase</keyword>
<dbReference type="SUPFAM" id="SSF57850">
    <property type="entry name" value="RING/U-box"/>
    <property type="match status" value="1"/>
</dbReference>
<dbReference type="CDD" id="cd16788">
    <property type="entry name" value="mRING-HC-C3HC5_RNF26"/>
    <property type="match status" value="1"/>
</dbReference>
<evidence type="ECO:0000256" key="20">
    <source>
        <dbReference type="SAM" id="Phobius"/>
    </source>
</evidence>
<comment type="caution">
    <text evidence="22">The sequence shown here is derived from an EMBL/GenBank/DDBJ whole genome shotgun (WGS) entry which is preliminary data.</text>
</comment>
<dbReference type="GO" id="GO:0006511">
    <property type="term" value="P:ubiquitin-dependent protein catabolic process"/>
    <property type="evidence" value="ECO:0007669"/>
    <property type="project" value="TreeGrafter"/>
</dbReference>
<comment type="function">
    <text evidence="14">E3 ubiquitin-protein ligase that plays a key role in endosome organization by retaining vesicles in the perinuclear cloud. Acts as a platform for perinuclear positioning of the endosomal system by mediating ubiquitination of SQSTM1 through interaction with the ubiquitin conjugating enzyme UBE2J1. Ubiquitinated SQSTM1 attracts specific vesicle-associated adapters, forming a molecular bridge that restrains cognate vesicles in the perinuclear region and organizes the endosomal pathway for efficient cargo transport. Also acts as a regulator of type I interferon production in response to viral infection by mediating the formation of 'Lys-11'-linked polyubiquitin chains on TMEM173/STING, leading to stabilize TMEM173/STING. Also required to limit type I interferon response by promoting autophagic degradation of IRF3.</text>
</comment>
<keyword evidence="12 20" id="KW-1133">Transmembrane helix</keyword>
<feature type="transmembrane region" description="Helical" evidence="20">
    <location>
        <begin position="44"/>
        <end position="63"/>
    </location>
</feature>
<evidence type="ECO:0000256" key="19">
    <source>
        <dbReference type="SAM" id="MobiDB-lite"/>
    </source>
</evidence>
<dbReference type="GO" id="GO:0005789">
    <property type="term" value="C:endoplasmic reticulum membrane"/>
    <property type="evidence" value="ECO:0007669"/>
    <property type="project" value="UniProtKB-SubCell"/>
</dbReference>
<dbReference type="GO" id="GO:0016567">
    <property type="term" value="P:protein ubiquitination"/>
    <property type="evidence" value="ECO:0007669"/>
    <property type="project" value="TreeGrafter"/>
</dbReference>
<evidence type="ECO:0000256" key="15">
    <source>
        <dbReference type="ARBA" id="ARBA00063040"/>
    </source>
</evidence>
<comment type="catalytic activity">
    <reaction evidence="1">
        <text>S-ubiquitinyl-[E2 ubiquitin-conjugating enzyme]-L-cysteine + [acceptor protein]-L-lysine = [E2 ubiquitin-conjugating enzyme]-L-cysteine + N(6)-ubiquitinyl-[acceptor protein]-L-lysine.</text>
        <dbReference type="EC" id="2.3.2.27"/>
    </reaction>
</comment>
<dbReference type="InterPro" id="IPR040089">
    <property type="entry name" value="RNF26_mRING-HC-C3HC5"/>
</dbReference>
<dbReference type="PROSITE" id="PS50089">
    <property type="entry name" value="ZF_RING_2"/>
    <property type="match status" value="1"/>
</dbReference>
<dbReference type="FunFam" id="3.30.40.10:FF:000387">
    <property type="entry name" value="RING finger protein 26"/>
    <property type="match status" value="1"/>
</dbReference>
<comment type="subcellular location">
    <subcellularLocation>
        <location evidence="2">Endoplasmic reticulum membrane</location>
        <topology evidence="2">Multi-pass membrane protein</topology>
    </subcellularLocation>
</comment>
<name>A0A444V161_ACIRT</name>
<evidence type="ECO:0000313" key="22">
    <source>
        <dbReference type="EMBL" id="RXM94191.1"/>
    </source>
</evidence>
<dbReference type="GO" id="GO:0008270">
    <property type="term" value="F:zinc ion binding"/>
    <property type="evidence" value="ECO:0007669"/>
    <property type="project" value="UniProtKB-KW"/>
</dbReference>
<keyword evidence="7" id="KW-0479">Metal-binding</keyword>
<evidence type="ECO:0000256" key="17">
    <source>
        <dbReference type="ARBA" id="ARBA00075536"/>
    </source>
</evidence>
<evidence type="ECO:0000259" key="21">
    <source>
        <dbReference type="PROSITE" id="PS50089"/>
    </source>
</evidence>
<accession>A0A444V161</accession>
<organism evidence="22 23">
    <name type="scientific">Acipenser ruthenus</name>
    <name type="common">Sterlet sturgeon</name>
    <dbReference type="NCBI Taxonomy" id="7906"/>
    <lineage>
        <taxon>Eukaryota</taxon>
        <taxon>Metazoa</taxon>
        <taxon>Chordata</taxon>
        <taxon>Craniata</taxon>
        <taxon>Vertebrata</taxon>
        <taxon>Euteleostomi</taxon>
        <taxon>Actinopterygii</taxon>
        <taxon>Chondrostei</taxon>
        <taxon>Acipenseriformes</taxon>
        <taxon>Acipenseridae</taxon>
        <taxon>Acipenser</taxon>
    </lineage>
</organism>
<evidence type="ECO:0000256" key="2">
    <source>
        <dbReference type="ARBA" id="ARBA00004477"/>
    </source>
</evidence>
<evidence type="ECO:0000256" key="8">
    <source>
        <dbReference type="ARBA" id="ARBA00022771"/>
    </source>
</evidence>
<evidence type="ECO:0000256" key="1">
    <source>
        <dbReference type="ARBA" id="ARBA00000900"/>
    </source>
</evidence>
<evidence type="ECO:0000256" key="10">
    <source>
        <dbReference type="ARBA" id="ARBA00022824"/>
    </source>
</evidence>
<dbReference type="AlphaFoldDB" id="A0A444V161"/>
<evidence type="ECO:0000256" key="9">
    <source>
        <dbReference type="ARBA" id="ARBA00022786"/>
    </source>
</evidence>
<comment type="subunit">
    <text evidence="15">Interacts with INCA1. Interacts with TMEM43, ENDOD1, TMEM33 and TMED1 to form a complex capable of modulating innate immune signaling through the cGAS-STING pathway. Interacts with UBE2J1; this interaction is important for SQSTM1 ubiquitination.</text>
</comment>
<evidence type="ECO:0000256" key="6">
    <source>
        <dbReference type="ARBA" id="ARBA00022692"/>
    </source>
</evidence>
<dbReference type="GO" id="GO:0061630">
    <property type="term" value="F:ubiquitin protein ligase activity"/>
    <property type="evidence" value="ECO:0007669"/>
    <property type="project" value="UniProtKB-EC"/>
</dbReference>
<evidence type="ECO:0000256" key="3">
    <source>
        <dbReference type="ARBA" id="ARBA00004906"/>
    </source>
</evidence>
<dbReference type="Proteomes" id="UP000289886">
    <property type="component" value="Unassembled WGS sequence"/>
</dbReference>
<dbReference type="PANTHER" id="PTHR22696">
    <property type="entry name" value="E3 UBIQUITIN-PROTEIN LIGASE RNF26"/>
    <property type="match status" value="1"/>
</dbReference>
<evidence type="ECO:0000256" key="16">
    <source>
        <dbReference type="ARBA" id="ARBA00067352"/>
    </source>
</evidence>
<dbReference type="Pfam" id="PF13920">
    <property type="entry name" value="zf-C3HC4_3"/>
    <property type="match status" value="1"/>
</dbReference>
<keyword evidence="8 18" id="KW-0863">Zinc-finger</keyword>
<keyword evidence="11" id="KW-0862">Zinc</keyword>
<sequence length="280" mass="31094">MVGSWFRVFCGVPESFKMVGHLFSHVLLRTKELFHRGLLSGHSFFRQICDGCGIALSLIVYLVNTVVNILLIGTQNCFAVLLAAWEAVSGPVQKILELTLALFSYLSSSLRTVHRLYLLVLARTQAVLLLEIWQRAVRRGSRTGQAAGSNRADAGPVDAQGPPEAVRAPLPPPPPLPPPQPQNPDPPPGTSSRDRPLKKHLCGDGDKVAPQTELLSLLKEHEERKKCVICQDSVKTVLLLPCRHLCLCRDCTDIFLRQPIHQHNCPLCRHMILQTMDVFL</sequence>
<feature type="compositionally biased region" description="Pro residues" evidence="19">
    <location>
        <begin position="169"/>
        <end position="189"/>
    </location>
</feature>
<proteinExistence type="predicted"/>
<feature type="region of interest" description="Disordered" evidence="19">
    <location>
        <begin position="143"/>
        <end position="206"/>
    </location>
</feature>
<reference evidence="22 23" key="1">
    <citation type="submission" date="2019-01" db="EMBL/GenBank/DDBJ databases">
        <title>Draft Genome and Complete Hox-Cluster Characterization of the Sterlet Sturgeon (Acipenser ruthenus).</title>
        <authorList>
            <person name="Wei Q."/>
        </authorList>
    </citation>
    <scope>NUCLEOTIDE SEQUENCE [LARGE SCALE GENOMIC DNA]</scope>
    <source>
        <strain evidence="22">WHYD16114868_AA</strain>
        <tissue evidence="22">Blood</tissue>
    </source>
</reference>
<evidence type="ECO:0000313" key="23">
    <source>
        <dbReference type="Proteomes" id="UP000289886"/>
    </source>
</evidence>
<evidence type="ECO:0000256" key="11">
    <source>
        <dbReference type="ARBA" id="ARBA00022833"/>
    </source>
</evidence>
<evidence type="ECO:0000256" key="18">
    <source>
        <dbReference type="PROSITE-ProRule" id="PRU00175"/>
    </source>
</evidence>
<gene>
    <name evidence="22" type="ORF">EOD39_18263</name>
</gene>
<evidence type="ECO:0000256" key="5">
    <source>
        <dbReference type="ARBA" id="ARBA00022679"/>
    </source>
</evidence>
<keyword evidence="23" id="KW-1185">Reference proteome</keyword>
<comment type="pathway">
    <text evidence="3">Protein modification; protein ubiquitination.</text>
</comment>
<dbReference type="EMBL" id="SCEB01003660">
    <property type="protein sequence ID" value="RXM94191.1"/>
    <property type="molecule type" value="Genomic_DNA"/>
</dbReference>
<dbReference type="Gene3D" id="3.30.40.10">
    <property type="entry name" value="Zinc/RING finger domain, C3HC4 (zinc finger)"/>
    <property type="match status" value="1"/>
</dbReference>
<dbReference type="InterPro" id="IPR013083">
    <property type="entry name" value="Znf_RING/FYVE/PHD"/>
</dbReference>
<keyword evidence="10" id="KW-0256">Endoplasmic reticulum</keyword>
<dbReference type="EC" id="2.3.2.27" evidence="4"/>
<keyword evidence="13 20" id="KW-0472">Membrane</keyword>
<keyword evidence="6 20" id="KW-0812">Transmembrane</keyword>
<keyword evidence="9" id="KW-0833">Ubl conjugation pathway</keyword>
<dbReference type="PANTHER" id="PTHR22696:SF1">
    <property type="entry name" value="E3 UBIQUITIN-PROTEIN LIGASE RNF26"/>
    <property type="match status" value="1"/>
</dbReference>
<evidence type="ECO:0000256" key="7">
    <source>
        <dbReference type="ARBA" id="ARBA00022723"/>
    </source>
</evidence>
<dbReference type="InterPro" id="IPR001841">
    <property type="entry name" value="Znf_RING"/>
</dbReference>
<protein>
    <recommendedName>
        <fullName evidence="16">E3 ubiquitin-protein ligase RNF26</fullName>
        <ecNumber evidence="4">2.3.2.27</ecNumber>
    </recommendedName>
    <alternativeName>
        <fullName evidence="17">RING finger protein 26</fullName>
    </alternativeName>
</protein>